<reference evidence="1 2" key="1">
    <citation type="journal article" date="2018" name="Environ. Microbiol.">
        <title>Novel energy conservation strategies and behaviour of Pelotomaculum schinkii driving syntrophic propionate catabolism.</title>
        <authorList>
            <person name="Hidalgo-Ahumada C.A.P."/>
            <person name="Nobu M.K."/>
            <person name="Narihiro T."/>
            <person name="Tamaki H."/>
            <person name="Liu W.T."/>
            <person name="Kamagata Y."/>
            <person name="Stams A.J.M."/>
            <person name="Imachi H."/>
            <person name="Sousa D.Z."/>
        </authorList>
    </citation>
    <scope>NUCLEOTIDE SEQUENCE [LARGE SCALE GENOMIC DNA]</scope>
    <source>
        <strain evidence="1 2">HH</strain>
    </source>
</reference>
<dbReference type="EMBL" id="QFGA01000002">
    <property type="protein sequence ID" value="TEB06168.1"/>
    <property type="molecule type" value="Genomic_DNA"/>
</dbReference>
<name>A0A4Y7RAZ6_9FIRM</name>
<comment type="caution">
    <text evidence="1">The sequence shown here is derived from an EMBL/GenBank/DDBJ whole genome shotgun (WGS) entry which is preliminary data.</text>
</comment>
<sequence length="96" mass="10948">MLQNSVVIVNCKDQDVEIGQKIYDFIVGFFKSPTERQKEILTLAESFLKGSKSKSSCKGIEFIEMLYNTAQLDSVRVEFILEDRCRGASWIISFGE</sequence>
<evidence type="ECO:0000313" key="1">
    <source>
        <dbReference type="EMBL" id="TEB06168.1"/>
    </source>
</evidence>
<gene>
    <name evidence="1" type="ORF">Psch_03212</name>
</gene>
<dbReference type="AlphaFoldDB" id="A0A4Y7RAZ6"/>
<dbReference type="RefSeq" id="WP_190258772.1">
    <property type="nucleotide sequence ID" value="NZ_QFGA01000002.1"/>
</dbReference>
<proteinExistence type="predicted"/>
<evidence type="ECO:0000313" key="2">
    <source>
        <dbReference type="Proteomes" id="UP000298324"/>
    </source>
</evidence>
<protein>
    <submittedName>
        <fullName evidence="1">Uncharacterized protein</fullName>
    </submittedName>
</protein>
<accession>A0A4Y7RAZ6</accession>
<organism evidence="1 2">
    <name type="scientific">Pelotomaculum schinkii</name>
    <dbReference type="NCBI Taxonomy" id="78350"/>
    <lineage>
        <taxon>Bacteria</taxon>
        <taxon>Bacillati</taxon>
        <taxon>Bacillota</taxon>
        <taxon>Clostridia</taxon>
        <taxon>Eubacteriales</taxon>
        <taxon>Desulfotomaculaceae</taxon>
        <taxon>Pelotomaculum</taxon>
    </lineage>
</organism>
<keyword evidence="2" id="KW-1185">Reference proteome</keyword>
<dbReference type="Proteomes" id="UP000298324">
    <property type="component" value="Unassembled WGS sequence"/>
</dbReference>